<dbReference type="AlphaFoldDB" id="A0A4C1ZN31"/>
<evidence type="ECO:0000313" key="2">
    <source>
        <dbReference type="Proteomes" id="UP000299102"/>
    </source>
</evidence>
<accession>A0A4C1ZN31</accession>
<reference evidence="1 2" key="1">
    <citation type="journal article" date="2019" name="Commun. Biol.">
        <title>The bagworm genome reveals a unique fibroin gene that provides high tensile strength.</title>
        <authorList>
            <person name="Kono N."/>
            <person name="Nakamura H."/>
            <person name="Ohtoshi R."/>
            <person name="Tomita M."/>
            <person name="Numata K."/>
            <person name="Arakawa K."/>
        </authorList>
    </citation>
    <scope>NUCLEOTIDE SEQUENCE [LARGE SCALE GENOMIC DNA]</scope>
</reference>
<dbReference type="EMBL" id="BGZK01001946">
    <property type="protein sequence ID" value="GBP88623.1"/>
    <property type="molecule type" value="Genomic_DNA"/>
</dbReference>
<comment type="caution">
    <text evidence="1">The sequence shown here is derived from an EMBL/GenBank/DDBJ whole genome shotgun (WGS) entry which is preliminary data.</text>
</comment>
<proteinExistence type="predicted"/>
<dbReference type="Proteomes" id="UP000299102">
    <property type="component" value="Unassembled WGS sequence"/>
</dbReference>
<name>A0A4C1ZN31_EUMVA</name>
<evidence type="ECO:0000313" key="1">
    <source>
        <dbReference type="EMBL" id="GBP88623.1"/>
    </source>
</evidence>
<sequence>MDVYAHAFNSTVTYFSGFGRAVDVMHLNKKKMISLFDHLAAVTYTPTIFSYRSRVLEDPRRGLEAGDDCRQRRGKVFRAENRKIYRFPSLNFDRGRIDL</sequence>
<gene>
    <name evidence="1" type="ORF">EVAR_65941_1</name>
</gene>
<keyword evidence="2" id="KW-1185">Reference proteome</keyword>
<protein>
    <submittedName>
        <fullName evidence="1">Uncharacterized protein</fullName>
    </submittedName>
</protein>
<organism evidence="1 2">
    <name type="scientific">Eumeta variegata</name>
    <name type="common">Bagworm moth</name>
    <name type="synonym">Eumeta japonica</name>
    <dbReference type="NCBI Taxonomy" id="151549"/>
    <lineage>
        <taxon>Eukaryota</taxon>
        <taxon>Metazoa</taxon>
        <taxon>Ecdysozoa</taxon>
        <taxon>Arthropoda</taxon>
        <taxon>Hexapoda</taxon>
        <taxon>Insecta</taxon>
        <taxon>Pterygota</taxon>
        <taxon>Neoptera</taxon>
        <taxon>Endopterygota</taxon>
        <taxon>Lepidoptera</taxon>
        <taxon>Glossata</taxon>
        <taxon>Ditrysia</taxon>
        <taxon>Tineoidea</taxon>
        <taxon>Psychidae</taxon>
        <taxon>Oiketicinae</taxon>
        <taxon>Eumeta</taxon>
    </lineage>
</organism>